<proteinExistence type="predicted"/>
<keyword evidence="1" id="KW-0812">Transmembrane</keyword>
<evidence type="ECO:0000313" key="3">
    <source>
        <dbReference type="Proteomes" id="UP000591131"/>
    </source>
</evidence>
<organism evidence="2 3">
    <name type="scientific">Perkinsus chesapeaki</name>
    <name type="common">Clam parasite</name>
    <name type="synonym">Perkinsus andrewsi</name>
    <dbReference type="NCBI Taxonomy" id="330153"/>
    <lineage>
        <taxon>Eukaryota</taxon>
        <taxon>Sar</taxon>
        <taxon>Alveolata</taxon>
        <taxon>Perkinsozoa</taxon>
        <taxon>Perkinsea</taxon>
        <taxon>Perkinsida</taxon>
        <taxon>Perkinsidae</taxon>
        <taxon>Perkinsus</taxon>
    </lineage>
</organism>
<feature type="transmembrane region" description="Helical" evidence="1">
    <location>
        <begin position="100"/>
        <end position="122"/>
    </location>
</feature>
<feature type="transmembrane region" description="Helical" evidence="1">
    <location>
        <begin position="329"/>
        <end position="353"/>
    </location>
</feature>
<feature type="transmembrane region" description="Helical" evidence="1">
    <location>
        <begin position="365"/>
        <end position="385"/>
    </location>
</feature>
<evidence type="ECO:0008006" key="4">
    <source>
        <dbReference type="Google" id="ProtNLM"/>
    </source>
</evidence>
<evidence type="ECO:0000256" key="1">
    <source>
        <dbReference type="SAM" id="Phobius"/>
    </source>
</evidence>
<comment type="caution">
    <text evidence="2">The sequence shown here is derived from an EMBL/GenBank/DDBJ whole genome shotgun (WGS) entry which is preliminary data.</text>
</comment>
<feature type="transmembrane region" description="Helical" evidence="1">
    <location>
        <begin position="233"/>
        <end position="260"/>
    </location>
</feature>
<reference evidence="2 3" key="1">
    <citation type="submission" date="2020-04" db="EMBL/GenBank/DDBJ databases">
        <title>Perkinsus chesapeaki whole genome sequence.</title>
        <authorList>
            <person name="Bogema D.R."/>
        </authorList>
    </citation>
    <scope>NUCLEOTIDE SEQUENCE [LARGE SCALE GENOMIC DNA]</scope>
    <source>
        <strain evidence="2">ATCC PRA-425</strain>
    </source>
</reference>
<gene>
    <name evidence="2" type="ORF">FOL47_001222</name>
</gene>
<dbReference type="SUPFAM" id="SSF52200">
    <property type="entry name" value="Toll/Interleukin receptor TIR domain"/>
    <property type="match status" value="1"/>
</dbReference>
<sequence length="470" mass="53412">MELTSDDIWGSPIRGVALREITARLSVFRNSEASDESYRLSKTVEKLDLFLSHSWSGSPFWKHMTLVTVLYVKFGYIAMLLTVIPLSVGIYFLPVYKREAVVATEVLGVLAMFLGMWFGYLVPSRTNKKMVFLDKCCIPQVDEKAKREGLKNMEAYLSRSDTLLILWTPEYFSRLWCVFELASYLRSHGADSILCLSAWFMRFSYVVVWWEVFSLLAAEIANAAIPIKQAQTLWGEFVVCLVAEVAISIAICLIVILFCIPAKMELKKQVQQFSMRTAYCTLAEDTTMLSSRISEWYGSNENFDECVRSSWSRVNSVMKIPEPALSRPGIAFVTFPYVMALWPRLLTALAWNYGSEENGYSWTVIIRSTFIMFVLLACRTPLFVVMSYRIGSAVWLKGSLAKCISIAIMVFFALLYGGAMFVSAQGVLIFYGPQTPVLFPQSPWAWLFITLPILAVALVCWTHFPRSLHH</sequence>
<accession>A0A7J6MK16</accession>
<feature type="transmembrane region" description="Helical" evidence="1">
    <location>
        <begin position="70"/>
        <end position="94"/>
    </location>
</feature>
<keyword evidence="3" id="KW-1185">Reference proteome</keyword>
<dbReference type="Proteomes" id="UP000591131">
    <property type="component" value="Unassembled WGS sequence"/>
</dbReference>
<keyword evidence="1" id="KW-0472">Membrane</keyword>
<keyword evidence="1" id="KW-1133">Transmembrane helix</keyword>
<feature type="transmembrane region" description="Helical" evidence="1">
    <location>
        <begin position="206"/>
        <end position="227"/>
    </location>
</feature>
<dbReference type="OrthoDB" id="420448at2759"/>
<evidence type="ECO:0000313" key="2">
    <source>
        <dbReference type="EMBL" id="KAF4671786.1"/>
    </source>
</evidence>
<dbReference type="EMBL" id="JAAPAO010000128">
    <property type="protein sequence ID" value="KAF4671786.1"/>
    <property type="molecule type" value="Genomic_DNA"/>
</dbReference>
<protein>
    <recommendedName>
        <fullName evidence="4">TIR domain-containing protein</fullName>
    </recommendedName>
</protein>
<dbReference type="InterPro" id="IPR035897">
    <property type="entry name" value="Toll_tir_struct_dom_sf"/>
</dbReference>
<dbReference type="AlphaFoldDB" id="A0A7J6MK16"/>
<feature type="transmembrane region" description="Helical" evidence="1">
    <location>
        <begin position="444"/>
        <end position="464"/>
    </location>
</feature>
<name>A0A7J6MK16_PERCH</name>
<feature type="transmembrane region" description="Helical" evidence="1">
    <location>
        <begin position="406"/>
        <end position="432"/>
    </location>
</feature>